<dbReference type="OrthoDB" id="5245088at2"/>
<evidence type="ECO:0000259" key="2">
    <source>
        <dbReference type="Pfam" id="PF01551"/>
    </source>
</evidence>
<keyword evidence="1" id="KW-0732">Signal</keyword>
<gene>
    <name evidence="3" type="ORF">OJAG_07140</name>
</gene>
<protein>
    <submittedName>
        <fullName evidence="3">Peptidase family M23</fullName>
    </submittedName>
</protein>
<reference evidence="3 4" key="1">
    <citation type="submission" date="2016-01" db="EMBL/GenBank/DDBJ databases">
        <title>Genome sequence of Oerskovia enterophila VJag, an agar and cellulose degrading bacterium.</title>
        <authorList>
            <person name="Poehlein A."/>
            <person name="Jag V."/>
            <person name="Bengelsdorf F."/>
            <person name="Duerre P."/>
            <person name="Daniel R."/>
        </authorList>
    </citation>
    <scope>NUCLEOTIDE SEQUENCE [LARGE SCALE GENOMIC DNA]</scope>
    <source>
        <strain evidence="3 4">VJag</strain>
    </source>
</reference>
<dbReference type="EMBL" id="LRIE01000047">
    <property type="protein sequence ID" value="KZM36585.1"/>
    <property type="molecule type" value="Genomic_DNA"/>
</dbReference>
<dbReference type="PATRIC" id="fig|43678.3.peg.753"/>
<dbReference type="InterPro" id="IPR011055">
    <property type="entry name" value="Dup_hybrid_motif"/>
</dbReference>
<comment type="caution">
    <text evidence="3">The sequence shown here is derived from an EMBL/GenBank/DDBJ whole genome shotgun (WGS) entry which is preliminary data.</text>
</comment>
<organism evidence="3 4">
    <name type="scientific">Oerskovia enterophila</name>
    <dbReference type="NCBI Taxonomy" id="43678"/>
    <lineage>
        <taxon>Bacteria</taxon>
        <taxon>Bacillati</taxon>
        <taxon>Actinomycetota</taxon>
        <taxon>Actinomycetes</taxon>
        <taxon>Micrococcales</taxon>
        <taxon>Cellulomonadaceae</taxon>
        <taxon>Oerskovia</taxon>
    </lineage>
</organism>
<dbReference type="Gene3D" id="2.70.70.10">
    <property type="entry name" value="Glucose Permease (Domain IIA)"/>
    <property type="match status" value="1"/>
</dbReference>
<accession>A0A163SMP7</accession>
<dbReference type="PANTHER" id="PTHR21666">
    <property type="entry name" value="PEPTIDASE-RELATED"/>
    <property type="match status" value="1"/>
</dbReference>
<dbReference type="PANTHER" id="PTHR21666:SF289">
    <property type="entry name" value="L-ALA--D-GLU ENDOPEPTIDASE"/>
    <property type="match status" value="1"/>
</dbReference>
<dbReference type="InterPro" id="IPR016047">
    <property type="entry name" value="M23ase_b-sheet_dom"/>
</dbReference>
<dbReference type="Proteomes" id="UP000076447">
    <property type="component" value="Unassembled WGS sequence"/>
</dbReference>
<dbReference type="AlphaFoldDB" id="A0A163SMP7"/>
<dbReference type="SUPFAM" id="SSF51261">
    <property type="entry name" value="Duplicated hybrid motif"/>
    <property type="match status" value="1"/>
</dbReference>
<dbReference type="STRING" id="43678.OJAG_07140"/>
<dbReference type="InterPro" id="IPR050570">
    <property type="entry name" value="Cell_wall_metabolism_enzyme"/>
</dbReference>
<dbReference type="CDD" id="cd12797">
    <property type="entry name" value="M23_peptidase"/>
    <property type="match status" value="1"/>
</dbReference>
<sequence>MAVRDARPVPAILSRPARLSAVVAGALALTLVASPTPLALGGGARTPASDPWVAPVAGDLVVLRPFLPPDQDWLAGHRGVDLGASPGSAVVAPHAGVVTFAGTVVDRGVVVVLHDDGLRTSLEPVAGSVVPGTRVARGEVVGTLESGPDGGGGAAAGHCVPASCLHWGVRRGERYLDPLALLAPREPIVLLPLR</sequence>
<proteinExistence type="predicted"/>
<evidence type="ECO:0000313" key="3">
    <source>
        <dbReference type="EMBL" id="KZM36585.1"/>
    </source>
</evidence>
<name>A0A163SMP7_9CELL</name>
<evidence type="ECO:0000256" key="1">
    <source>
        <dbReference type="ARBA" id="ARBA00022729"/>
    </source>
</evidence>
<feature type="domain" description="M23ase beta-sheet core" evidence="2">
    <location>
        <begin position="76"/>
        <end position="178"/>
    </location>
</feature>
<dbReference type="Pfam" id="PF01551">
    <property type="entry name" value="Peptidase_M23"/>
    <property type="match status" value="1"/>
</dbReference>
<evidence type="ECO:0000313" key="4">
    <source>
        <dbReference type="Proteomes" id="UP000076447"/>
    </source>
</evidence>
<dbReference type="GO" id="GO:0004222">
    <property type="term" value="F:metalloendopeptidase activity"/>
    <property type="evidence" value="ECO:0007669"/>
    <property type="project" value="TreeGrafter"/>
</dbReference>